<feature type="transmembrane region" description="Helical" evidence="2">
    <location>
        <begin position="68"/>
        <end position="91"/>
    </location>
</feature>
<dbReference type="SMART" id="SM00244">
    <property type="entry name" value="PHB"/>
    <property type="match status" value="1"/>
</dbReference>
<dbReference type="InterPro" id="IPR001107">
    <property type="entry name" value="Band_7"/>
</dbReference>
<dbReference type="CDD" id="cd03402">
    <property type="entry name" value="SPFH_like_u2"/>
    <property type="match status" value="1"/>
</dbReference>
<proteinExistence type="predicted"/>
<keyword evidence="5" id="KW-1185">Reference proteome</keyword>
<dbReference type="Proteomes" id="UP001152519">
    <property type="component" value="Unassembled WGS sequence"/>
</dbReference>
<evidence type="ECO:0000259" key="3">
    <source>
        <dbReference type="SMART" id="SM00244"/>
    </source>
</evidence>
<organism evidence="4 5">
    <name type="scientific">Actinacidiphila cocklensis</name>
    <dbReference type="NCBI Taxonomy" id="887465"/>
    <lineage>
        <taxon>Bacteria</taxon>
        <taxon>Bacillati</taxon>
        <taxon>Actinomycetota</taxon>
        <taxon>Actinomycetes</taxon>
        <taxon>Kitasatosporales</taxon>
        <taxon>Streptomycetaceae</taxon>
        <taxon>Actinacidiphila</taxon>
    </lineage>
</organism>
<gene>
    <name evidence="4" type="ORF">SCOCK_240076</name>
</gene>
<dbReference type="Gene3D" id="3.30.479.30">
    <property type="entry name" value="Band 7 domain"/>
    <property type="match status" value="1"/>
</dbReference>
<dbReference type="PANTHER" id="PTHR43446">
    <property type="entry name" value="MEMBRANE PROTEIN-RELATED"/>
    <property type="match status" value="1"/>
</dbReference>
<evidence type="ECO:0000313" key="5">
    <source>
        <dbReference type="Proteomes" id="UP001152519"/>
    </source>
</evidence>
<feature type="domain" description="Band 7" evidence="3">
    <location>
        <begin position="89"/>
        <end position="253"/>
    </location>
</feature>
<evidence type="ECO:0000313" key="4">
    <source>
        <dbReference type="EMBL" id="CAG6394124.1"/>
    </source>
</evidence>
<keyword evidence="2" id="KW-0812">Transmembrane</keyword>
<dbReference type="Pfam" id="PF01145">
    <property type="entry name" value="Band_7"/>
    <property type="match status" value="1"/>
</dbReference>
<sequence>MSVPTTPRQPSGTAADPAIPAMPAPRVQERRALGMPGLPFLLIALLVVLGGGALAAAGGVHAKDHPGALAAALIVLGVVIVVGALLTLFGLTQVAPGQARVCQLFGRYQGTIRQDGLRWVNPLTSRRTISTRLRNHETAVLKVNDAYGNPIELAAVVVWQVADTAQAVFEVDNYVNFVAIQTDTAVRHIATNYPYDAHDGQSLSLRGNSEDITERLSAEIAARVESAGVRIIESRFTHLAYAPEIASAMLQRQQAGAIVAARQTIVDGAVGMVESALSRIAEQGIVELDEERKASMVSNLLVVLCGDRAAQPVLNTGTLYQ</sequence>
<comment type="caution">
    <text evidence="4">The sequence shown here is derived from an EMBL/GenBank/DDBJ whole genome shotgun (WGS) entry which is preliminary data.</text>
</comment>
<feature type="region of interest" description="Disordered" evidence="1">
    <location>
        <begin position="1"/>
        <end position="20"/>
    </location>
</feature>
<reference evidence="4" key="1">
    <citation type="submission" date="2021-05" db="EMBL/GenBank/DDBJ databases">
        <authorList>
            <person name="Arsene-Ploetze F."/>
        </authorList>
    </citation>
    <scope>NUCLEOTIDE SEQUENCE</scope>
    <source>
        <strain evidence="4">DSM 42138</strain>
    </source>
</reference>
<accession>A0A9W4DQE6</accession>
<name>A0A9W4DQE6_9ACTN</name>
<evidence type="ECO:0000256" key="1">
    <source>
        <dbReference type="SAM" id="MobiDB-lite"/>
    </source>
</evidence>
<dbReference type="InterPro" id="IPR036013">
    <property type="entry name" value="Band_7/SPFH_dom_sf"/>
</dbReference>
<dbReference type="AlphaFoldDB" id="A0A9W4DQE6"/>
<feature type="transmembrane region" description="Helical" evidence="2">
    <location>
        <begin position="40"/>
        <end position="62"/>
    </location>
</feature>
<keyword evidence="2" id="KW-1133">Transmembrane helix</keyword>
<protein>
    <submittedName>
        <fullName evidence="4">SPFH domain / Band 7 family protein</fullName>
    </submittedName>
</protein>
<evidence type="ECO:0000256" key="2">
    <source>
        <dbReference type="SAM" id="Phobius"/>
    </source>
</evidence>
<feature type="compositionally biased region" description="Polar residues" evidence="1">
    <location>
        <begin position="1"/>
        <end position="12"/>
    </location>
</feature>
<dbReference type="PANTHER" id="PTHR43446:SF1">
    <property type="entry name" value="BAND 7 DOMAIN-CONTAINING PROTEIN"/>
    <property type="match status" value="1"/>
</dbReference>
<keyword evidence="2" id="KW-0472">Membrane</keyword>
<dbReference type="SUPFAM" id="SSF117892">
    <property type="entry name" value="Band 7/SPFH domain"/>
    <property type="match status" value="1"/>
</dbReference>
<dbReference type="RefSeq" id="WP_251490186.1">
    <property type="nucleotide sequence ID" value="NZ_CAJSLV010000053.1"/>
</dbReference>
<dbReference type="EMBL" id="CAJSLV010000053">
    <property type="protein sequence ID" value="CAG6394124.1"/>
    <property type="molecule type" value="Genomic_DNA"/>
</dbReference>